<feature type="transmembrane region" description="Helical" evidence="6">
    <location>
        <begin position="190"/>
        <end position="215"/>
    </location>
</feature>
<dbReference type="GO" id="GO:0016020">
    <property type="term" value="C:membrane"/>
    <property type="evidence" value="ECO:0007669"/>
    <property type="project" value="UniProtKB-SubCell"/>
</dbReference>
<feature type="transmembrane region" description="Helical" evidence="6">
    <location>
        <begin position="259"/>
        <end position="280"/>
    </location>
</feature>
<evidence type="ECO:0000256" key="3">
    <source>
        <dbReference type="ARBA" id="ARBA00022692"/>
    </source>
</evidence>
<dbReference type="PANTHER" id="PTHR12570:SF92">
    <property type="entry name" value="SPICHTHYIN, ISOFORM B"/>
    <property type="match status" value="1"/>
</dbReference>
<dbReference type="SUPFAM" id="SSF103481">
    <property type="entry name" value="Multidrug resistance efflux transporter EmrE"/>
    <property type="match status" value="1"/>
</dbReference>
<dbReference type="PANTHER" id="PTHR12570">
    <property type="match status" value="1"/>
</dbReference>
<feature type="transmembrane region" description="Helical" evidence="6">
    <location>
        <begin position="227"/>
        <end position="247"/>
    </location>
</feature>
<evidence type="ECO:0008006" key="9">
    <source>
        <dbReference type="Google" id="ProtNLM"/>
    </source>
</evidence>
<dbReference type="AlphaFoldDB" id="A0A5E4PWW5"/>
<dbReference type="EMBL" id="FZQP02000670">
    <property type="protein sequence ID" value="VVC89922.1"/>
    <property type="molecule type" value="Genomic_DNA"/>
</dbReference>
<dbReference type="InterPro" id="IPR037185">
    <property type="entry name" value="EmrE-like"/>
</dbReference>
<evidence type="ECO:0000256" key="4">
    <source>
        <dbReference type="ARBA" id="ARBA00022989"/>
    </source>
</evidence>
<reference evidence="7 8" key="1">
    <citation type="submission" date="2017-07" db="EMBL/GenBank/DDBJ databases">
        <authorList>
            <person name="Talla V."/>
            <person name="Backstrom N."/>
        </authorList>
    </citation>
    <scope>NUCLEOTIDE SEQUENCE [LARGE SCALE GENOMIC DNA]</scope>
</reference>
<comment type="similarity">
    <text evidence="2">Belongs to the NIPA family.</text>
</comment>
<organism evidence="7 8">
    <name type="scientific">Leptidea sinapis</name>
    <dbReference type="NCBI Taxonomy" id="189913"/>
    <lineage>
        <taxon>Eukaryota</taxon>
        <taxon>Metazoa</taxon>
        <taxon>Ecdysozoa</taxon>
        <taxon>Arthropoda</taxon>
        <taxon>Hexapoda</taxon>
        <taxon>Insecta</taxon>
        <taxon>Pterygota</taxon>
        <taxon>Neoptera</taxon>
        <taxon>Endopterygota</taxon>
        <taxon>Lepidoptera</taxon>
        <taxon>Glossata</taxon>
        <taxon>Ditrysia</taxon>
        <taxon>Papilionoidea</taxon>
        <taxon>Pieridae</taxon>
        <taxon>Dismorphiinae</taxon>
        <taxon>Leptidea</taxon>
    </lineage>
</organism>
<keyword evidence="3 6" id="KW-0812">Transmembrane</keyword>
<keyword evidence="8" id="KW-1185">Reference proteome</keyword>
<gene>
    <name evidence="7" type="ORF">LSINAPIS_LOCUS2949</name>
</gene>
<name>A0A5E4PWW5_9NEOP</name>
<evidence type="ECO:0000256" key="2">
    <source>
        <dbReference type="ARBA" id="ARBA00007230"/>
    </source>
</evidence>
<protein>
    <recommendedName>
        <fullName evidence="9">Magnesium transporter NIPA2</fullName>
    </recommendedName>
</protein>
<sequence length="328" mass="36051">MDQELPIIINMVTVNDKSFTSYLIGLILAISSSIFIGSSFIIKKIALKKISDQGNVRASAGGYSYLRQWMWWLGLLTMGIGEGANLLAYGFVPAALVTPLGALSILVTAVLSSKFLNEKLHFVGKIGCLLCVIGSFILVVHSPRSDNISSFTELKSQLFDHVFVSYVLIVTLSILFLKIFLVHKLGKTNVIIYLSICSGIGSLTVVFCKGVALGFKEGISINDMSNLGTLIFLIAMAIAGMVMQLNYLNKSLDIFSTTIVTPVYYVMFTVLVIVSSGILFKEWEKIGYQDIIGCIIGFIILVIAVFMLNMYKNPSVIDKYNNRAFIDL</sequence>
<keyword evidence="4 6" id="KW-1133">Transmembrane helix</keyword>
<accession>A0A5E4PWW5</accession>
<evidence type="ECO:0000313" key="8">
    <source>
        <dbReference type="Proteomes" id="UP000324832"/>
    </source>
</evidence>
<feature type="transmembrane region" description="Helical" evidence="6">
    <location>
        <begin position="286"/>
        <end position="311"/>
    </location>
</feature>
<feature type="transmembrane region" description="Helical" evidence="6">
    <location>
        <begin position="163"/>
        <end position="183"/>
    </location>
</feature>
<evidence type="ECO:0000256" key="6">
    <source>
        <dbReference type="SAM" id="Phobius"/>
    </source>
</evidence>
<feature type="transmembrane region" description="Helical" evidence="6">
    <location>
        <begin position="122"/>
        <end position="143"/>
    </location>
</feature>
<dbReference type="InterPro" id="IPR008521">
    <property type="entry name" value="Mg_trans_NIPA"/>
</dbReference>
<evidence type="ECO:0000256" key="1">
    <source>
        <dbReference type="ARBA" id="ARBA00004141"/>
    </source>
</evidence>
<comment type="subcellular location">
    <subcellularLocation>
        <location evidence="1">Membrane</location>
        <topology evidence="1">Multi-pass membrane protein</topology>
    </subcellularLocation>
</comment>
<proteinExistence type="inferred from homology"/>
<dbReference type="GO" id="GO:0015095">
    <property type="term" value="F:magnesium ion transmembrane transporter activity"/>
    <property type="evidence" value="ECO:0007669"/>
    <property type="project" value="InterPro"/>
</dbReference>
<feature type="transmembrane region" description="Helical" evidence="6">
    <location>
        <begin position="86"/>
        <end position="110"/>
    </location>
</feature>
<evidence type="ECO:0000256" key="5">
    <source>
        <dbReference type="ARBA" id="ARBA00023136"/>
    </source>
</evidence>
<feature type="transmembrane region" description="Helical" evidence="6">
    <location>
        <begin position="20"/>
        <end position="42"/>
    </location>
</feature>
<dbReference type="Proteomes" id="UP000324832">
    <property type="component" value="Unassembled WGS sequence"/>
</dbReference>
<keyword evidence="5 6" id="KW-0472">Membrane</keyword>
<evidence type="ECO:0000313" key="7">
    <source>
        <dbReference type="EMBL" id="VVC89922.1"/>
    </source>
</evidence>
<dbReference type="Pfam" id="PF05653">
    <property type="entry name" value="Mg_trans_NIPA"/>
    <property type="match status" value="1"/>
</dbReference>